<organism evidence="2 3">
    <name type="scientific">Leishmania panamensis</name>
    <dbReference type="NCBI Taxonomy" id="5679"/>
    <lineage>
        <taxon>Eukaryota</taxon>
        <taxon>Discoba</taxon>
        <taxon>Euglenozoa</taxon>
        <taxon>Kinetoplastea</taxon>
        <taxon>Metakinetoplastina</taxon>
        <taxon>Trypanosomatida</taxon>
        <taxon>Trypanosomatidae</taxon>
        <taxon>Leishmaniinae</taxon>
        <taxon>Leishmania</taxon>
        <taxon>Leishmania guyanensis species complex</taxon>
    </lineage>
</organism>
<feature type="region of interest" description="Disordered" evidence="1">
    <location>
        <begin position="94"/>
        <end position="122"/>
    </location>
</feature>
<dbReference type="RefSeq" id="XP_010704378.1">
    <property type="nucleotide sequence ID" value="XM_010706076.1"/>
</dbReference>
<proteinExistence type="predicted"/>
<gene>
    <name evidence="2" type="ORF">LPMP_091420</name>
</gene>
<feature type="compositionally biased region" description="Basic and acidic residues" evidence="1">
    <location>
        <begin position="103"/>
        <end position="122"/>
    </location>
</feature>
<evidence type="ECO:0000313" key="2">
    <source>
        <dbReference type="EMBL" id="AIN96056.1"/>
    </source>
</evidence>
<dbReference type="VEuPathDB" id="TriTrypDB:LPMP_091420"/>
<name>A0A088S3J1_LEIPA</name>
<dbReference type="eggNOG" id="ENOG502S9AG">
    <property type="taxonomic scope" value="Eukaryota"/>
</dbReference>
<dbReference type="GeneID" id="22572712"/>
<accession>A0A088S3J1</accession>
<dbReference type="OrthoDB" id="273179at2759"/>
<dbReference type="Proteomes" id="UP000063063">
    <property type="component" value="Chromosome 9"/>
</dbReference>
<reference evidence="2 3" key="1">
    <citation type="journal article" date="2015" name="Sci. Rep.">
        <title>The genome of Leishmania panamensis: insights into genomics of the L. (Viannia) subgenus.</title>
        <authorList>
            <person name="Llanes A."/>
            <person name="Restrepo C.M."/>
            <person name="Vecchio G.D."/>
            <person name="Anguizola F.J."/>
            <person name="Lleonart R."/>
        </authorList>
    </citation>
    <scope>NUCLEOTIDE SEQUENCE [LARGE SCALE GENOMIC DNA]</scope>
    <source>
        <strain evidence="2 3">MHOM/PA/94/PSC-1</strain>
    </source>
</reference>
<sequence>MPVDYSKKLDALRELYERVQQKDANIAEEAYAAAGVKNKARLKDIEKEISATKKKVSHEVKKVTDEEIEKEYEAMAKEHKMTIEEFKETVLGKERQPGVGSEFSERHTALRRERAEQRDLKEMRRQVERGDFDMAVDYV</sequence>
<dbReference type="KEGG" id="lpan:LPMP_091420"/>
<keyword evidence="3" id="KW-1185">Reference proteome</keyword>
<dbReference type="AlphaFoldDB" id="A0A088S3J1"/>
<evidence type="ECO:0000313" key="3">
    <source>
        <dbReference type="Proteomes" id="UP000063063"/>
    </source>
</evidence>
<dbReference type="VEuPathDB" id="TriTrypDB:LPAL13_090019700"/>
<dbReference type="EMBL" id="CP009378">
    <property type="protein sequence ID" value="AIN96056.1"/>
    <property type="molecule type" value="Genomic_DNA"/>
</dbReference>
<protein>
    <submittedName>
        <fullName evidence="2">Uncharacterized protein</fullName>
    </submittedName>
</protein>
<evidence type="ECO:0000256" key="1">
    <source>
        <dbReference type="SAM" id="MobiDB-lite"/>
    </source>
</evidence>